<accession>A0ABZ0Q935</accession>
<evidence type="ECO:0000313" key="2">
    <source>
        <dbReference type="EMBL" id="WPC72958.1"/>
    </source>
</evidence>
<dbReference type="EMBL" id="CP138203">
    <property type="protein sequence ID" value="WPC72958.1"/>
    <property type="molecule type" value="Genomic_DNA"/>
</dbReference>
<organism evidence="2 3">
    <name type="scientific">Vibrio porteresiae DSM 19223</name>
    <dbReference type="NCBI Taxonomy" id="1123496"/>
    <lineage>
        <taxon>Bacteria</taxon>
        <taxon>Pseudomonadati</taxon>
        <taxon>Pseudomonadota</taxon>
        <taxon>Gammaproteobacteria</taxon>
        <taxon>Vibrionales</taxon>
        <taxon>Vibrionaceae</taxon>
        <taxon>Vibrio</taxon>
    </lineage>
</organism>
<evidence type="ECO:0000313" key="3">
    <source>
        <dbReference type="Proteomes" id="UP001304071"/>
    </source>
</evidence>
<gene>
    <name evidence="2" type="ORF">R8Z52_12570</name>
</gene>
<keyword evidence="3" id="KW-1185">Reference proteome</keyword>
<feature type="transmembrane region" description="Helical" evidence="1">
    <location>
        <begin position="28"/>
        <end position="46"/>
    </location>
</feature>
<keyword evidence="1" id="KW-1133">Transmembrane helix</keyword>
<protein>
    <submittedName>
        <fullName evidence="2">Uncharacterized protein</fullName>
    </submittedName>
</protein>
<reference evidence="2 3" key="1">
    <citation type="submission" date="2023-11" db="EMBL/GenBank/DDBJ databases">
        <title>Plant-associative lifestyle of Vibrio porteresiae and its evolutionary dynamics.</title>
        <authorList>
            <person name="Rameshkumar N."/>
            <person name="Kirti K."/>
        </authorList>
    </citation>
    <scope>NUCLEOTIDE SEQUENCE [LARGE SCALE GENOMIC DNA]</scope>
    <source>
        <strain evidence="2 3">MSSRF30</strain>
    </source>
</reference>
<evidence type="ECO:0000256" key="1">
    <source>
        <dbReference type="SAM" id="Phobius"/>
    </source>
</evidence>
<dbReference type="Proteomes" id="UP001304071">
    <property type="component" value="Chromosome 1"/>
</dbReference>
<sequence length="47" mass="5659">MNKHERIEQEKILSPRNWEEKRAMEAKTITRFQLALAFILLILAITY</sequence>
<proteinExistence type="predicted"/>
<keyword evidence="1" id="KW-0812">Transmembrane</keyword>
<name>A0ABZ0Q935_9VIBR</name>
<dbReference type="RefSeq" id="WP_261892768.1">
    <property type="nucleotide sequence ID" value="NZ_AP024895.1"/>
</dbReference>
<keyword evidence="1" id="KW-0472">Membrane</keyword>